<proteinExistence type="predicted"/>
<feature type="domain" description="DUF2383" evidence="1">
    <location>
        <begin position="13"/>
        <end position="120"/>
    </location>
</feature>
<sequence>MTSASQNRLNQKTITALQELIEINLDSYNGFTKAASLIEDTTLQHHFAGVAQERIRQAVGLQQLIDSDDKQPLIEGSIAGRIHRAIMDWKDTFSEGPDAVLAEVKRGEDYIKAKYEAVLTRTAGSKAASVLKRQYAAVKEARNHICELRTKFSAT</sequence>
<accession>A0A5C6BST9</accession>
<dbReference type="InterPro" id="IPR011971">
    <property type="entry name" value="CHP02284"/>
</dbReference>
<dbReference type="OrthoDB" id="268257at2"/>
<evidence type="ECO:0000259" key="1">
    <source>
        <dbReference type="Pfam" id="PF09537"/>
    </source>
</evidence>
<dbReference type="InterPro" id="IPR019052">
    <property type="entry name" value="DUF2383"/>
</dbReference>
<dbReference type="NCBIfam" id="TIGR02284">
    <property type="entry name" value="PA2169 family four-helix-bundle protein"/>
    <property type="match status" value="1"/>
</dbReference>
<dbReference type="Proteomes" id="UP000320735">
    <property type="component" value="Unassembled WGS sequence"/>
</dbReference>
<dbReference type="Pfam" id="PF09537">
    <property type="entry name" value="DUF2383"/>
    <property type="match status" value="1"/>
</dbReference>
<dbReference type="EMBL" id="SJPP01000001">
    <property type="protein sequence ID" value="TWU14501.1"/>
    <property type="molecule type" value="Genomic_DNA"/>
</dbReference>
<dbReference type="AlphaFoldDB" id="A0A5C6BST9"/>
<gene>
    <name evidence="2" type="ORF">CA54_33680</name>
</gene>
<protein>
    <recommendedName>
        <fullName evidence="1">DUF2383 domain-containing protein</fullName>
    </recommendedName>
</protein>
<comment type="caution">
    <text evidence="2">The sequence shown here is derived from an EMBL/GenBank/DDBJ whole genome shotgun (WGS) entry which is preliminary data.</text>
</comment>
<keyword evidence="3" id="KW-1185">Reference proteome</keyword>
<dbReference type="Gene3D" id="1.20.1260.10">
    <property type="match status" value="1"/>
</dbReference>
<name>A0A5C6BST9_9PLAN</name>
<organism evidence="2 3">
    <name type="scientific">Symmachiella macrocystis</name>
    <dbReference type="NCBI Taxonomy" id="2527985"/>
    <lineage>
        <taxon>Bacteria</taxon>
        <taxon>Pseudomonadati</taxon>
        <taxon>Planctomycetota</taxon>
        <taxon>Planctomycetia</taxon>
        <taxon>Planctomycetales</taxon>
        <taxon>Planctomycetaceae</taxon>
        <taxon>Symmachiella</taxon>
    </lineage>
</organism>
<dbReference type="InterPro" id="IPR012347">
    <property type="entry name" value="Ferritin-like"/>
</dbReference>
<dbReference type="PIRSF" id="PIRSF029477">
    <property type="entry name" value="UCP029477"/>
    <property type="match status" value="1"/>
</dbReference>
<evidence type="ECO:0000313" key="2">
    <source>
        <dbReference type="EMBL" id="TWU14501.1"/>
    </source>
</evidence>
<evidence type="ECO:0000313" key="3">
    <source>
        <dbReference type="Proteomes" id="UP000320735"/>
    </source>
</evidence>
<dbReference type="InterPro" id="IPR016920">
    <property type="entry name" value="UCP029477"/>
</dbReference>
<dbReference type="RefSeq" id="WP_146371800.1">
    <property type="nucleotide sequence ID" value="NZ_SJPP01000001.1"/>
</dbReference>
<reference evidence="2 3" key="1">
    <citation type="submission" date="2019-02" db="EMBL/GenBank/DDBJ databases">
        <title>Deep-cultivation of Planctomycetes and their phenomic and genomic characterization uncovers novel biology.</title>
        <authorList>
            <person name="Wiegand S."/>
            <person name="Jogler M."/>
            <person name="Boedeker C."/>
            <person name="Pinto D."/>
            <person name="Vollmers J."/>
            <person name="Rivas-Marin E."/>
            <person name="Kohn T."/>
            <person name="Peeters S.H."/>
            <person name="Heuer A."/>
            <person name="Rast P."/>
            <person name="Oberbeckmann S."/>
            <person name="Bunk B."/>
            <person name="Jeske O."/>
            <person name="Meyerdierks A."/>
            <person name="Storesund J.E."/>
            <person name="Kallscheuer N."/>
            <person name="Luecker S."/>
            <person name="Lage O.M."/>
            <person name="Pohl T."/>
            <person name="Merkel B.J."/>
            <person name="Hornburger P."/>
            <person name="Mueller R.-W."/>
            <person name="Bruemmer F."/>
            <person name="Labrenz M."/>
            <person name="Spormann A.M."/>
            <person name="Op Den Camp H."/>
            <person name="Overmann J."/>
            <person name="Amann R."/>
            <person name="Jetten M.S.M."/>
            <person name="Mascher T."/>
            <person name="Medema M.H."/>
            <person name="Devos D.P."/>
            <person name="Kaster A.-K."/>
            <person name="Ovreas L."/>
            <person name="Rohde M."/>
            <person name="Galperin M.Y."/>
            <person name="Jogler C."/>
        </authorList>
    </citation>
    <scope>NUCLEOTIDE SEQUENCE [LARGE SCALE GENOMIC DNA]</scope>
    <source>
        <strain evidence="2 3">CA54</strain>
    </source>
</reference>